<dbReference type="InterPro" id="IPR045378">
    <property type="entry name" value="LNT_N"/>
</dbReference>
<feature type="transmembrane region" description="Helical" evidence="8">
    <location>
        <begin position="463"/>
        <end position="481"/>
    </location>
</feature>
<evidence type="ECO:0000256" key="2">
    <source>
        <dbReference type="ARBA" id="ARBA00022475"/>
    </source>
</evidence>
<dbReference type="InterPro" id="IPR004563">
    <property type="entry name" value="Apolipo_AcylTrfase"/>
</dbReference>
<dbReference type="AlphaFoldDB" id="A0A511R517"/>
<dbReference type="SUPFAM" id="SSF56317">
    <property type="entry name" value="Carbon-nitrogen hydrolase"/>
    <property type="match status" value="1"/>
</dbReference>
<evidence type="ECO:0000256" key="1">
    <source>
        <dbReference type="ARBA" id="ARBA00004651"/>
    </source>
</evidence>
<dbReference type="PANTHER" id="PTHR38686">
    <property type="entry name" value="APOLIPOPROTEIN N-ACYLTRANSFERASE"/>
    <property type="match status" value="1"/>
</dbReference>
<organism evidence="10 11">
    <name type="scientific">Meiothermus hypogaeus NBRC 106114</name>
    <dbReference type="NCBI Taxonomy" id="1227553"/>
    <lineage>
        <taxon>Bacteria</taxon>
        <taxon>Thermotogati</taxon>
        <taxon>Deinococcota</taxon>
        <taxon>Deinococci</taxon>
        <taxon>Thermales</taxon>
        <taxon>Thermaceae</taxon>
        <taxon>Meiothermus</taxon>
    </lineage>
</organism>
<dbReference type="Gene3D" id="3.60.110.10">
    <property type="entry name" value="Carbon-nitrogen hydrolase"/>
    <property type="match status" value="1"/>
</dbReference>
<keyword evidence="7 10" id="KW-0012">Acyltransferase</keyword>
<protein>
    <submittedName>
        <fullName evidence="10">Apolipoprotein N-acyltransferase</fullName>
    </submittedName>
</protein>
<dbReference type="RefSeq" id="WP_119341964.1">
    <property type="nucleotide sequence ID" value="NZ_BJXL01000121.1"/>
</dbReference>
<dbReference type="PROSITE" id="PS50263">
    <property type="entry name" value="CN_HYDROLASE"/>
    <property type="match status" value="1"/>
</dbReference>
<feature type="transmembrane region" description="Helical" evidence="8">
    <location>
        <begin position="124"/>
        <end position="143"/>
    </location>
</feature>
<proteinExistence type="predicted"/>
<evidence type="ECO:0000256" key="5">
    <source>
        <dbReference type="ARBA" id="ARBA00022989"/>
    </source>
</evidence>
<feature type="transmembrane region" description="Helical" evidence="8">
    <location>
        <begin position="155"/>
        <end position="178"/>
    </location>
</feature>
<name>A0A511R517_9DEIN</name>
<reference evidence="10 11" key="1">
    <citation type="submission" date="2019-07" db="EMBL/GenBank/DDBJ databases">
        <title>Whole genome shotgun sequence of Meiothermus hypogaeus NBRC 106114.</title>
        <authorList>
            <person name="Hosoyama A."/>
            <person name="Uohara A."/>
            <person name="Ohji S."/>
            <person name="Ichikawa N."/>
        </authorList>
    </citation>
    <scope>NUCLEOTIDE SEQUENCE [LARGE SCALE GENOMIC DNA]</scope>
    <source>
        <strain evidence="10 11">NBRC 106114</strain>
    </source>
</reference>
<evidence type="ECO:0000256" key="8">
    <source>
        <dbReference type="SAM" id="Phobius"/>
    </source>
</evidence>
<keyword evidence="5 8" id="KW-1133">Transmembrane helix</keyword>
<keyword evidence="6 8" id="KW-0472">Membrane</keyword>
<keyword evidence="3 10" id="KW-0808">Transferase</keyword>
<dbReference type="GO" id="GO:0005886">
    <property type="term" value="C:plasma membrane"/>
    <property type="evidence" value="ECO:0007669"/>
    <property type="project" value="UniProtKB-SubCell"/>
</dbReference>
<keyword evidence="10" id="KW-0449">Lipoprotein</keyword>
<dbReference type="GO" id="GO:0016410">
    <property type="term" value="F:N-acyltransferase activity"/>
    <property type="evidence" value="ECO:0007669"/>
    <property type="project" value="InterPro"/>
</dbReference>
<dbReference type="InterPro" id="IPR036526">
    <property type="entry name" value="C-N_Hydrolase_sf"/>
</dbReference>
<sequence>MSGLLRLLLGLGLASLSGGLLVLAYPPHNLWPLAWVALLPMLLAQFWLMPARLSSLASATTMGLWGLGYFGPVFGGSGLYMEWLPLAIFLIALLGDMGVRAFHERTGYRFFVWQGVSNWVGIEMIRGFVPIAATWGFIAYAQHTQPWLIQPASIFGIYGMSALIVLVNFVLGQGLLHLLARRWPLETPPLSPLGVRRWLWAGVVVWMGWVGLSLWLYRPEGGTLRVAAIQPATSPILAQNRGEAALAQATFERMKEQTLQAARQGARLIVWPEGAFTFDPQAEDRLGLVPLAQESGAYLVVGYVVVVGERIFRNEATVISPEGQFLGVYGKDHPVIFAGETSPTRGTYPVYNTSIGRLATLICYDLDFTDTARKMARQGAQLVAVPSQDWATIADKHYTHLVFRAVENRLSMVKADGGYDSAILDPWGRVLKLASFPQGGEATLLADVPLGRANALAVRLGDWVGWLGLLGLVGFALADPISRRKRK</sequence>
<feature type="transmembrane region" description="Helical" evidence="8">
    <location>
        <begin position="31"/>
        <end position="49"/>
    </location>
</feature>
<evidence type="ECO:0000313" key="11">
    <source>
        <dbReference type="Proteomes" id="UP000321197"/>
    </source>
</evidence>
<dbReference type="Proteomes" id="UP000321197">
    <property type="component" value="Unassembled WGS sequence"/>
</dbReference>
<gene>
    <name evidence="10" type="primary">lnt</name>
    <name evidence="10" type="ORF">MHY01S_28540</name>
</gene>
<comment type="caution">
    <text evidence="10">The sequence shown here is derived from an EMBL/GenBank/DDBJ whole genome shotgun (WGS) entry which is preliminary data.</text>
</comment>
<dbReference type="OrthoDB" id="9811121at2"/>
<dbReference type="GO" id="GO:0042158">
    <property type="term" value="P:lipoprotein biosynthetic process"/>
    <property type="evidence" value="ECO:0007669"/>
    <property type="project" value="InterPro"/>
</dbReference>
<evidence type="ECO:0000256" key="4">
    <source>
        <dbReference type="ARBA" id="ARBA00022692"/>
    </source>
</evidence>
<comment type="subcellular location">
    <subcellularLocation>
        <location evidence="1">Cell membrane</location>
        <topology evidence="1">Multi-pass membrane protein</topology>
    </subcellularLocation>
</comment>
<feature type="transmembrane region" description="Helical" evidence="8">
    <location>
        <begin position="7"/>
        <end position="25"/>
    </location>
</feature>
<dbReference type="InterPro" id="IPR003010">
    <property type="entry name" value="C-N_Hydrolase"/>
</dbReference>
<accession>A0A511R517</accession>
<dbReference type="PANTHER" id="PTHR38686:SF1">
    <property type="entry name" value="APOLIPOPROTEIN N-ACYLTRANSFERASE"/>
    <property type="match status" value="1"/>
</dbReference>
<dbReference type="Pfam" id="PF00795">
    <property type="entry name" value="CN_hydrolase"/>
    <property type="match status" value="1"/>
</dbReference>
<evidence type="ECO:0000313" key="10">
    <source>
        <dbReference type="EMBL" id="GEM84688.1"/>
    </source>
</evidence>
<feature type="domain" description="CN hydrolase" evidence="9">
    <location>
        <begin position="224"/>
        <end position="450"/>
    </location>
</feature>
<feature type="transmembrane region" description="Helical" evidence="8">
    <location>
        <begin position="83"/>
        <end position="103"/>
    </location>
</feature>
<keyword evidence="4 8" id="KW-0812">Transmembrane</keyword>
<evidence type="ECO:0000256" key="7">
    <source>
        <dbReference type="ARBA" id="ARBA00023315"/>
    </source>
</evidence>
<dbReference type="Pfam" id="PF20154">
    <property type="entry name" value="LNT_N"/>
    <property type="match status" value="1"/>
</dbReference>
<evidence type="ECO:0000259" key="9">
    <source>
        <dbReference type="PROSITE" id="PS50263"/>
    </source>
</evidence>
<keyword evidence="2" id="KW-1003">Cell membrane</keyword>
<dbReference type="EMBL" id="BJXL01000121">
    <property type="protein sequence ID" value="GEM84688.1"/>
    <property type="molecule type" value="Genomic_DNA"/>
</dbReference>
<evidence type="ECO:0000256" key="3">
    <source>
        <dbReference type="ARBA" id="ARBA00022679"/>
    </source>
</evidence>
<evidence type="ECO:0000256" key="6">
    <source>
        <dbReference type="ARBA" id="ARBA00023136"/>
    </source>
</evidence>
<feature type="transmembrane region" description="Helical" evidence="8">
    <location>
        <begin position="56"/>
        <end position="77"/>
    </location>
</feature>
<feature type="transmembrane region" description="Helical" evidence="8">
    <location>
        <begin position="198"/>
        <end position="217"/>
    </location>
</feature>